<sequence>MTKLQVGNRVCGKSKRHMGKIGRILRVLKESRQHTYDVQWTNGAVDIVSARSISVDPAFSRFEYGVASEGSIFLELLGSADDHNQDNLVCESSSSDGEEGEDDAVDSVENSESEGGDTVTAHGRLWVSCDAILVDQATQFSSRAIKFLWPAYLQLGEPTLVKYFYLMYSSGRLQHVPL</sequence>
<proteinExistence type="predicted"/>
<reference evidence="2 3" key="2">
    <citation type="submission" date="2013-11" db="EMBL/GenBank/DDBJ databases">
        <title>The Genome Sequence of Phytophthora parasitica INRA-310.</title>
        <authorList>
            <consortium name="The Broad Institute Genomics Platform"/>
            <person name="Russ C."/>
            <person name="Tyler B."/>
            <person name="Panabieres F."/>
            <person name="Shan W."/>
            <person name="Tripathy S."/>
            <person name="Grunwald N."/>
            <person name="Machado M."/>
            <person name="Johnson C.S."/>
            <person name="Arredondo F."/>
            <person name="Hong C."/>
            <person name="Coffey M."/>
            <person name="Young S.K."/>
            <person name="Zeng Q."/>
            <person name="Gargeya S."/>
            <person name="Fitzgerald M."/>
            <person name="Abouelleil A."/>
            <person name="Alvarado L."/>
            <person name="Chapman S.B."/>
            <person name="Gainer-Dewar J."/>
            <person name="Goldberg J."/>
            <person name="Griggs A."/>
            <person name="Gujja S."/>
            <person name="Hansen M."/>
            <person name="Howarth C."/>
            <person name="Imamovic A."/>
            <person name="Ireland A."/>
            <person name="Larimer J."/>
            <person name="McCowan C."/>
            <person name="Murphy C."/>
            <person name="Pearson M."/>
            <person name="Poon T.W."/>
            <person name="Priest M."/>
            <person name="Roberts A."/>
            <person name="Saif S."/>
            <person name="Shea T."/>
            <person name="Sykes S."/>
            <person name="Wortman J."/>
            <person name="Nusbaum C."/>
            <person name="Birren B."/>
        </authorList>
    </citation>
    <scope>NUCLEOTIDE SEQUENCE [LARGE SCALE GENOMIC DNA]</scope>
    <source>
        <strain evidence="2 3">INRA-310</strain>
    </source>
</reference>
<feature type="region of interest" description="Disordered" evidence="1">
    <location>
        <begin position="85"/>
        <end position="117"/>
    </location>
</feature>
<dbReference type="Proteomes" id="UP000018817">
    <property type="component" value="Unassembled WGS sequence"/>
</dbReference>
<feature type="compositionally biased region" description="Acidic residues" evidence="1">
    <location>
        <begin position="96"/>
        <end position="115"/>
    </location>
</feature>
<dbReference type="GeneID" id="20190137"/>
<dbReference type="AlphaFoldDB" id="W2QZ10"/>
<evidence type="ECO:0000256" key="1">
    <source>
        <dbReference type="SAM" id="MobiDB-lite"/>
    </source>
</evidence>
<protein>
    <submittedName>
        <fullName evidence="2">Uncharacterized protein</fullName>
    </submittedName>
</protein>
<dbReference type="OMA" id="FYLMYSS"/>
<dbReference type="EMBL" id="KI669566">
    <property type="protein sequence ID" value="ETN18216.1"/>
    <property type="molecule type" value="Genomic_DNA"/>
</dbReference>
<dbReference type="VEuPathDB" id="FungiDB:PPTG_21538"/>
<reference evidence="3" key="1">
    <citation type="submission" date="2011-12" db="EMBL/GenBank/DDBJ databases">
        <authorList>
            <consortium name="The Broad Institute Genome Sequencing Platform"/>
            <person name="Russ C."/>
            <person name="Tyler B."/>
            <person name="Panabieres F."/>
            <person name="Shan W."/>
            <person name="Tripathy S."/>
            <person name="Grunwald N."/>
            <person name="Machado M."/>
            <person name="Young S.K."/>
            <person name="Zeng Q."/>
            <person name="Gargeya S."/>
            <person name="Fitzgerald M."/>
            <person name="Haas B."/>
            <person name="Abouelleil A."/>
            <person name="Alvarado L."/>
            <person name="Arachchi H.M."/>
            <person name="Berlin A."/>
            <person name="Chapman S.B."/>
            <person name="Gearin G."/>
            <person name="Goldberg J."/>
            <person name="Griggs A."/>
            <person name="Gujja S."/>
            <person name="Hansen M."/>
            <person name="Heiman D."/>
            <person name="Howarth C."/>
            <person name="Larimer J."/>
            <person name="Lui A."/>
            <person name="MacDonald P.J.P."/>
            <person name="McCowen C."/>
            <person name="Montmayeur A."/>
            <person name="Murphy C."/>
            <person name="Neiman D."/>
            <person name="Pearson M."/>
            <person name="Priest M."/>
            <person name="Roberts A."/>
            <person name="Saif S."/>
            <person name="Shea T."/>
            <person name="Sisk P."/>
            <person name="Stolte C."/>
            <person name="Sykes S."/>
            <person name="Wortman J."/>
            <person name="Nusbaum C."/>
            <person name="Birren B."/>
        </authorList>
    </citation>
    <scope>NUCLEOTIDE SEQUENCE [LARGE SCALE GENOMIC DNA]</scope>
    <source>
        <strain evidence="3">INRA-310</strain>
    </source>
</reference>
<evidence type="ECO:0000313" key="3">
    <source>
        <dbReference type="Proteomes" id="UP000018817"/>
    </source>
</evidence>
<evidence type="ECO:0000313" key="2">
    <source>
        <dbReference type="EMBL" id="ETN18216.1"/>
    </source>
</evidence>
<accession>W2QZ10</accession>
<dbReference type="RefSeq" id="XP_008896585.1">
    <property type="nucleotide sequence ID" value="XM_008898337.1"/>
</dbReference>
<organism evidence="2 3">
    <name type="scientific">Phytophthora nicotianae (strain INRA-310)</name>
    <name type="common">Phytophthora parasitica</name>
    <dbReference type="NCBI Taxonomy" id="761204"/>
    <lineage>
        <taxon>Eukaryota</taxon>
        <taxon>Sar</taxon>
        <taxon>Stramenopiles</taxon>
        <taxon>Oomycota</taxon>
        <taxon>Peronosporomycetes</taxon>
        <taxon>Peronosporales</taxon>
        <taxon>Peronosporaceae</taxon>
        <taxon>Phytophthora</taxon>
    </lineage>
</organism>
<name>W2QZ10_PHYN3</name>
<gene>
    <name evidence="2" type="ORF">PPTG_21538</name>
</gene>